<gene>
    <name evidence="2" type="ORF">SAMN05444392_107172</name>
</gene>
<feature type="coiled-coil region" evidence="1">
    <location>
        <begin position="14"/>
        <end position="62"/>
    </location>
</feature>
<reference evidence="2 3" key="1">
    <citation type="submission" date="2016-11" db="EMBL/GenBank/DDBJ databases">
        <authorList>
            <person name="Jaros S."/>
            <person name="Januszkiewicz K."/>
            <person name="Wedrychowicz H."/>
        </authorList>
    </citation>
    <scope>NUCLEOTIDE SEQUENCE [LARGE SCALE GENOMIC DNA]</scope>
    <source>
        <strain evidence="2 3">DSM 44666</strain>
    </source>
</reference>
<dbReference type="Proteomes" id="UP000184476">
    <property type="component" value="Unassembled WGS sequence"/>
</dbReference>
<name>A0A1M4YW38_9BACL</name>
<proteinExistence type="predicted"/>
<accession>A0A1M4YW38</accession>
<evidence type="ECO:0000256" key="1">
    <source>
        <dbReference type="SAM" id="Coils"/>
    </source>
</evidence>
<dbReference type="AlphaFoldDB" id="A0A1M4YW38"/>
<keyword evidence="3" id="KW-1185">Reference proteome</keyword>
<sequence length="336" mass="39348">MGHNENPRWKSILSGYLQQRIVKLQNDKDNLEEQMGAILSTVEELLNELREVEMKLQRLEGPELEQLSRKLENDRDKFWNLLTICELPGLGELSRKHRNVEGKLRVLRQLLDSRPTVDMFIRGYGHQDPSSVRETWDEPYYVGKHLNKYLDDRLFPIDKSWDVYPFLSKILRDNEHLFTFDKDELWGKAFADFEGGDFSGKTEESRFPELEDKFGLTFGTGSDLFDEIIGLAMELRPKVRTHRGRSLDVYVNQELVGSFGQQKSTDLWISGPIVRITFRQVCCMFKHRITTTEIKLIVQHPIDDQPGKKQVRIEFINQITTDKGTVEKINRETRFI</sequence>
<keyword evidence="1" id="KW-0175">Coiled coil</keyword>
<organism evidence="2 3">
    <name type="scientific">Seinonella peptonophila</name>
    <dbReference type="NCBI Taxonomy" id="112248"/>
    <lineage>
        <taxon>Bacteria</taxon>
        <taxon>Bacillati</taxon>
        <taxon>Bacillota</taxon>
        <taxon>Bacilli</taxon>
        <taxon>Bacillales</taxon>
        <taxon>Thermoactinomycetaceae</taxon>
        <taxon>Seinonella</taxon>
    </lineage>
</organism>
<evidence type="ECO:0000313" key="2">
    <source>
        <dbReference type="EMBL" id="SHF09777.1"/>
    </source>
</evidence>
<dbReference type="EMBL" id="FQVL01000007">
    <property type="protein sequence ID" value="SHF09777.1"/>
    <property type="molecule type" value="Genomic_DNA"/>
</dbReference>
<dbReference type="RefSeq" id="WP_139279089.1">
    <property type="nucleotide sequence ID" value="NZ_FQVL01000007.1"/>
</dbReference>
<protein>
    <submittedName>
        <fullName evidence="2">Uncharacterized protein</fullName>
    </submittedName>
</protein>
<evidence type="ECO:0000313" key="3">
    <source>
        <dbReference type="Proteomes" id="UP000184476"/>
    </source>
</evidence>